<evidence type="ECO:0000259" key="8">
    <source>
        <dbReference type="Pfam" id="PF00940"/>
    </source>
</evidence>
<dbReference type="Proteomes" id="UP000056732">
    <property type="component" value="Unassembled WGS sequence"/>
</dbReference>
<sequence length="770" mass="85236">MQTIAEYQSIRQQTVAVDIEAIPEVRPYARKHVEKLQEAGYSAVVIKQLCREAQSSRRTTDDVGLTNRDALKAGLATFRAALETAKQTKRKVSKIEHKGGKYNPLNAVDVVAQADAVWDAICGMLGRMADPDRPLSVQTLAGALAGRLRNLTGGAPEYGELGYERAALLLLDHFCASTGWLEERTGEAKMMSRTRKPNTYHLTAKFLDEVAAGGLVADFAERRPMLVPPVPWTTFATHGGYLHDQIPAVRGTRRPIESEVIVSALNALQATRFRVNRRVLEVAQTFKMNAEDMGGAVINGRYIETRHDTPESKRRAKTIRSALTLSAMQELADEEAFYFPWNLDWRGRMYPATSIISPQGADLCKGCLEFADGTPLGRDGGKWLAIHLCNLAGEDKVTVGGKKVHRTPEEREAWTRQNEAMILRVVADPRSNREWMKADKPWQFLAACFEWAGYQEEGEAFRSRLAGALDGSCSGVQMLAGMTRDASAGAMVNLVPSERGDDYYGRMADALTKRLCGLVDSADVATTTRLQFWAERTIDRDLLKAPSMTKVYSAGTYTFGEQVQSKTGAPDAESMWLASQINACFSDVAPGMLLAMSYLQAVSDVVTAAGLSLVWRTPAGLRVEQARRVERHVDVTTPVIGVKGERKWRRFRIDTDDLSKNDQRAGVAPNFVHGVDASHMALVVNDLYGKGVRNFWMIHDSFGAPFAQCGDVFRSTREQFIELMSPDLLRSWADDVTASLPDEQRAPLPELPGYGELDLGVVRESVYAWF</sequence>
<dbReference type="EMBL" id="LPDO01000040">
    <property type="protein sequence ID" value="KVT57927.1"/>
    <property type="molecule type" value="Genomic_DNA"/>
</dbReference>
<keyword evidence="5" id="KW-0548">Nucleotidyltransferase</keyword>
<dbReference type="AlphaFoldDB" id="A0AAW3NI28"/>
<dbReference type="Gene3D" id="1.10.1320.10">
    <property type="entry name" value="DNA-directed RNA polymerase, N-terminal domain"/>
    <property type="match status" value="1"/>
</dbReference>
<dbReference type="InterPro" id="IPR046950">
    <property type="entry name" value="DNA-dir_Rpol_C_phage-type"/>
</dbReference>
<comment type="similarity">
    <text evidence="1">Belongs to the phage and mitochondrial RNA polymerase family.</text>
</comment>
<evidence type="ECO:0000256" key="6">
    <source>
        <dbReference type="ARBA" id="ARBA00023163"/>
    </source>
</evidence>
<evidence type="ECO:0000313" key="10">
    <source>
        <dbReference type="Proteomes" id="UP000056732"/>
    </source>
</evidence>
<proteinExistence type="inferred from homology"/>
<accession>A0AAW3NI28</accession>
<dbReference type="GO" id="GO:0003899">
    <property type="term" value="F:DNA-directed RNA polymerase activity"/>
    <property type="evidence" value="ECO:0007669"/>
    <property type="project" value="UniProtKB-EC"/>
</dbReference>
<comment type="caution">
    <text evidence="9">The sequence shown here is derived from an EMBL/GenBank/DDBJ whole genome shotgun (WGS) entry which is preliminary data.</text>
</comment>
<dbReference type="GO" id="GO:0000428">
    <property type="term" value="C:DNA-directed RNA polymerase complex"/>
    <property type="evidence" value="ECO:0007669"/>
    <property type="project" value="UniProtKB-KW"/>
</dbReference>
<evidence type="ECO:0000256" key="7">
    <source>
        <dbReference type="ARBA" id="ARBA00048552"/>
    </source>
</evidence>
<dbReference type="InterPro" id="IPR037159">
    <property type="entry name" value="RNA_POL_N_sf"/>
</dbReference>
<dbReference type="InterPro" id="IPR002092">
    <property type="entry name" value="DNA-dir_Rpol_phage-type"/>
</dbReference>
<keyword evidence="4" id="KW-0808">Transferase</keyword>
<keyword evidence="6" id="KW-0804">Transcription</keyword>
<keyword evidence="3" id="KW-0240">DNA-directed RNA polymerase</keyword>
<reference evidence="9 10" key="1">
    <citation type="submission" date="2015-11" db="EMBL/GenBank/DDBJ databases">
        <title>Expanding the genomic diversity of Burkholderia species for the development of highly accurate diagnostics.</title>
        <authorList>
            <person name="Sahl J."/>
            <person name="Keim P."/>
            <person name="Wagner D."/>
        </authorList>
    </citation>
    <scope>NUCLEOTIDE SEQUENCE [LARGE SCALE GENOMIC DNA]</scope>
    <source>
        <strain evidence="9 10">MSMB1137WGS</strain>
    </source>
</reference>
<dbReference type="SUPFAM" id="SSF56672">
    <property type="entry name" value="DNA/RNA polymerases"/>
    <property type="match status" value="1"/>
</dbReference>
<comment type="catalytic activity">
    <reaction evidence="7">
        <text>RNA(n) + a ribonucleoside 5'-triphosphate = RNA(n+1) + diphosphate</text>
        <dbReference type="Rhea" id="RHEA:21248"/>
        <dbReference type="Rhea" id="RHEA-COMP:14527"/>
        <dbReference type="Rhea" id="RHEA-COMP:17342"/>
        <dbReference type="ChEBI" id="CHEBI:33019"/>
        <dbReference type="ChEBI" id="CHEBI:61557"/>
        <dbReference type="ChEBI" id="CHEBI:140395"/>
        <dbReference type="EC" id="2.7.7.6"/>
    </reaction>
</comment>
<protein>
    <recommendedName>
        <fullName evidence="2">DNA-directed RNA polymerase</fullName>
        <ecNumber evidence="2">2.7.7.6</ecNumber>
    </recommendedName>
</protein>
<dbReference type="Pfam" id="PF00940">
    <property type="entry name" value="RNA_pol"/>
    <property type="match status" value="1"/>
</dbReference>
<gene>
    <name evidence="9" type="ORF">WK53_28150</name>
</gene>
<evidence type="ECO:0000313" key="9">
    <source>
        <dbReference type="EMBL" id="KVT57927.1"/>
    </source>
</evidence>
<organism evidence="9 10">
    <name type="scientific">Burkholderia ubonensis</name>
    <dbReference type="NCBI Taxonomy" id="101571"/>
    <lineage>
        <taxon>Bacteria</taxon>
        <taxon>Pseudomonadati</taxon>
        <taxon>Pseudomonadota</taxon>
        <taxon>Betaproteobacteria</taxon>
        <taxon>Burkholderiales</taxon>
        <taxon>Burkholderiaceae</taxon>
        <taxon>Burkholderia</taxon>
        <taxon>Burkholderia cepacia complex</taxon>
    </lineage>
</organism>
<dbReference type="PANTHER" id="PTHR10102">
    <property type="entry name" value="DNA-DIRECTED RNA POLYMERASE, MITOCHONDRIAL"/>
    <property type="match status" value="1"/>
</dbReference>
<evidence type="ECO:0000256" key="5">
    <source>
        <dbReference type="ARBA" id="ARBA00022695"/>
    </source>
</evidence>
<evidence type="ECO:0000256" key="2">
    <source>
        <dbReference type="ARBA" id="ARBA00012418"/>
    </source>
</evidence>
<evidence type="ECO:0000256" key="4">
    <source>
        <dbReference type="ARBA" id="ARBA00022679"/>
    </source>
</evidence>
<name>A0AAW3NI28_9BURK</name>
<dbReference type="PANTHER" id="PTHR10102:SF0">
    <property type="entry name" value="DNA-DIRECTED RNA POLYMERASE, MITOCHONDRIAL"/>
    <property type="match status" value="1"/>
</dbReference>
<dbReference type="RefSeq" id="WP_059926816.1">
    <property type="nucleotide sequence ID" value="NZ_LPDO01000040.1"/>
</dbReference>
<dbReference type="EC" id="2.7.7.6" evidence="2"/>
<dbReference type="Gene3D" id="1.10.287.280">
    <property type="match status" value="1"/>
</dbReference>
<dbReference type="GO" id="GO:0006351">
    <property type="term" value="P:DNA-templated transcription"/>
    <property type="evidence" value="ECO:0007669"/>
    <property type="project" value="InterPro"/>
</dbReference>
<dbReference type="GO" id="GO:0003677">
    <property type="term" value="F:DNA binding"/>
    <property type="evidence" value="ECO:0007669"/>
    <property type="project" value="InterPro"/>
</dbReference>
<dbReference type="Gene3D" id="1.10.150.20">
    <property type="entry name" value="5' to 3' exonuclease, C-terminal subdomain"/>
    <property type="match status" value="1"/>
</dbReference>
<evidence type="ECO:0000256" key="3">
    <source>
        <dbReference type="ARBA" id="ARBA00022478"/>
    </source>
</evidence>
<evidence type="ECO:0000256" key="1">
    <source>
        <dbReference type="ARBA" id="ARBA00009493"/>
    </source>
</evidence>
<feature type="domain" description="DNA-directed RNA polymerase C-terminal" evidence="8">
    <location>
        <begin position="375"/>
        <end position="743"/>
    </location>
</feature>
<dbReference type="InterPro" id="IPR043502">
    <property type="entry name" value="DNA/RNA_pol_sf"/>
</dbReference>